<evidence type="ECO:0000313" key="2">
    <source>
        <dbReference type="Proteomes" id="UP001642464"/>
    </source>
</evidence>
<evidence type="ECO:0000313" key="1">
    <source>
        <dbReference type="EMBL" id="CAK9045415.1"/>
    </source>
</evidence>
<proteinExistence type="predicted"/>
<gene>
    <name evidence="1" type="ORF">SCF082_LOCUS25658</name>
</gene>
<comment type="caution">
    <text evidence="1">The sequence shown here is derived from an EMBL/GenBank/DDBJ whole genome shotgun (WGS) entry which is preliminary data.</text>
</comment>
<keyword evidence="2" id="KW-1185">Reference proteome</keyword>
<organism evidence="1 2">
    <name type="scientific">Durusdinium trenchii</name>
    <dbReference type="NCBI Taxonomy" id="1381693"/>
    <lineage>
        <taxon>Eukaryota</taxon>
        <taxon>Sar</taxon>
        <taxon>Alveolata</taxon>
        <taxon>Dinophyceae</taxon>
        <taxon>Suessiales</taxon>
        <taxon>Symbiodiniaceae</taxon>
        <taxon>Durusdinium</taxon>
    </lineage>
</organism>
<sequence>MQFGPRSEVETKEAILRVQLKRRDTGRRSGSCMYEECHQGEELPRGLAEWNWPEHGMLDLEYASGKRPTGEEPIMAMEPFRQLCQALLCSQLSEEAKVAALRPVAHHFLFSAFQLRTLCWQTASTEARARLFELFLLRVSDIQNIKLILDTLELAQRHPFRLNQCLTFPFIQPEGYDFELNLKYSDHRLATLAVFKLCEAEGWSILEEPSFSDESQEADFWRSSREASLDNLPMQGIFRGKVLDYLQSNRNLKCRRQLLESLGFWSATSITEDQVCWCNCPEAPQEIYRLAQSLMLRYPDVVKAYPLIVKSVPGGVDTAGAMTSEEFDDAMCALKVKRLDSQGVAEAFSYLTTETITQAAWKKLEPFIKKIQLNAQDFIAFMRSIAGDVMEDWWQLMAPDSMQVGLVQWNDACRSLGFHGDAALTYQLLEEEGKTINWTDFQRIKQFWCE</sequence>
<accession>A0ABP0M1Q2</accession>
<dbReference type="Proteomes" id="UP001642464">
    <property type="component" value="Unassembled WGS sequence"/>
</dbReference>
<dbReference type="EMBL" id="CAXAMM010019335">
    <property type="protein sequence ID" value="CAK9045415.1"/>
    <property type="molecule type" value="Genomic_DNA"/>
</dbReference>
<protein>
    <submittedName>
        <fullName evidence="1">High affinity nitrate transporter 2.5</fullName>
    </submittedName>
</protein>
<name>A0ABP0M1Q2_9DINO</name>
<reference evidence="1 2" key="1">
    <citation type="submission" date="2024-02" db="EMBL/GenBank/DDBJ databases">
        <authorList>
            <person name="Chen Y."/>
            <person name="Shah S."/>
            <person name="Dougan E. K."/>
            <person name="Thang M."/>
            <person name="Chan C."/>
        </authorList>
    </citation>
    <scope>NUCLEOTIDE SEQUENCE [LARGE SCALE GENOMIC DNA]</scope>
</reference>